<comment type="caution">
    <text evidence="2">The sequence shown here is derived from an EMBL/GenBank/DDBJ whole genome shotgun (WGS) entry which is preliminary data.</text>
</comment>
<dbReference type="AlphaFoldDB" id="A0AAD7NKK9"/>
<organism evidence="2 3">
    <name type="scientific">Mycena maculata</name>
    <dbReference type="NCBI Taxonomy" id="230809"/>
    <lineage>
        <taxon>Eukaryota</taxon>
        <taxon>Fungi</taxon>
        <taxon>Dikarya</taxon>
        <taxon>Basidiomycota</taxon>
        <taxon>Agaricomycotina</taxon>
        <taxon>Agaricomycetes</taxon>
        <taxon>Agaricomycetidae</taxon>
        <taxon>Agaricales</taxon>
        <taxon>Marasmiineae</taxon>
        <taxon>Mycenaceae</taxon>
        <taxon>Mycena</taxon>
    </lineage>
</organism>
<gene>
    <name evidence="2" type="ORF">DFH07DRAFT_770230</name>
</gene>
<proteinExistence type="predicted"/>
<sequence>MDTTHPEVLSPKMPYESKAIEDDDDDEVPELVDAVEDVAEAMAVVLYKTPAIVHPTRTFVCYNISVSYTVTMALEATFRLNKRRVASVSRCPCCCKSLGQQVWWANRNRGEVLRIDGEAIEGTWASLNSLQAAPKGYNLVANSSVRWPMQIVQIGTRPNVPISHMWRRDPD</sequence>
<evidence type="ECO:0000313" key="2">
    <source>
        <dbReference type="EMBL" id="KAJ7764955.1"/>
    </source>
</evidence>
<evidence type="ECO:0000256" key="1">
    <source>
        <dbReference type="SAM" id="MobiDB-lite"/>
    </source>
</evidence>
<keyword evidence="3" id="KW-1185">Reference proteome</keyword>
<accession>A0AAD7NKK9</accession>
<reference evidence="2" key="1">
    <citation type="submission" date="2023-03" db="EMBL/GenBank/DDBJ databases">
        <title>Massive genome expansion in bonnet fungi (Mycena s.s.) driven by repeated elements and novel gene families across ecological guilds.</title>
        <authorList>
            <consortium name="Lawrence Berkeley National Laboratory"/>
            <person name="Harder C.B."/>
            <person name="Miyauchi S."/>
            <person name="Viragh M."/>
            <person name="Kuo A."/>
            <person name="Thoen E."/>
            <person name="Andreopoulos B."/>
            <person name="Lu D."/>
            <person name="Skrede I."/>
            <person name="Drula E."/>
            <person name="Henrissat B."/>
            <person name="Morin E."/>
            <person name="Kohler A."/>
            <person name="Barry K."/>
            <person name="LaButti K."/>
            <person name="Morin E."/>
            <person name="Salamov A."/>
            <person name="Lipzen A."/>
            <person name="Mereny Z."/>
            <person name="Hegedus B."/>
            <person name="Baldrian P."/>
            <person name="Stursova M."/>
            <person name="Weitz H."/>
            <person name="Taylor A."/>
            <person name="Grigoriev I.V."/>
            <person name="Nagy L.G."/>
            <person name="Martin F."/>
            <person name="Kauserud H."/>
        </authorList>
    </citation>
    <scope>NUCLEOTIDE SEQUENCE</scope>
    <source>
        <strain evidence="2">CBHHK188m</strain>
    </source>
</reference>
<evidence type="ECO:0000313" key="3">
    <source>
        <dbReference type="Proteomes" id="UP001215280"/>
    </source>
</evidence>
<feature type="region of interest" description="Disordered" evidence="1">
    <location>
        <begin position="1"/>
        <end position="23"/>
    </location>
</feature>
<protein>
    <submittedName>
        <fullName evidence="2">Uncharacterized protein</fullName>
    </submittedName>
</protein>
<name>A0AAD7NKK9_9AGAR</name>
<dbReference type="Proteomes" id="UP001215280">
    <property type="component" value="Unassembled WGS sequence"/>
</dbReference>
<dbReference type="EMBL" id="JARJLG010000036">
    <property type="protein sequence ID" value="KAJ7764955.1"/>
    <property type="molecule type" value="Genomic_DNA"/>
</dbReference>